<evidence type="ECO:0008006" key="3">
    <source>
        <dbReference type="Google" id="ProtNLM"/>
    </source>
</evidence>
<organism evidence="1 2">
    <name type="scientific">Succiniclasticum ruminis</name>
    <dbReference type="NCBI Taxonomy" id="40841"/>
    <lineage>
        <taxon>Bacteria</taxon>
        <taxon>Bacillati</taxon>
        <taxon>Bacillota</taxon>
        <taxon>Negativicutes</taxon>
        <taxon>Acidaminococcales</taxon>
        <taxon>Acidaminococcaceae</taxon>
        <taxon>Succiniclasticum</taxon>
    </lineage>
</organism>
<dbReference type="OrthoDB" id="2724739at2"/>
<dbReference type="AlphaFoldDB" id="A0A1G6MXK0"/>
<dbReference type="SUPFAM" id="SSF81901">
    <property type="entry name" value="HCP-like"/>
    <property type="match status" value="1"/>
</dbReference>
<reference evidence="2" key="1">
    <citation type="submission" date="2016-10" db="EMBL/GenBank/DDBJ databases">
        <authorList>
            <person name="Varghese N."/>
            <person name="Submissions S."/>
        </authorList>
    </citation>
    <scope>NUCLEOTIDE SEQUENCE [LARGE SCALE GENOMIC DNA]</scope>
    <source>
        <strain evidence="2">DSM 11005</strain>
    </source>
</reference>
<proteinExistence type="predicted"/>
<dbReference type="Proteomes" id="UP000198943">
    <property type="component" value="Unassembled WGS sequence"/>
</dbReference>
<dbReference type="Gene3D" id="1.25.40.10">
    <property type="entry name" value="Tetratricopeptide repeat domain"/>
    <property type="match status" value="1"/>
</dbReference>
<gene>
    <name evidence="1" type="ORF">SAMN04487864_11112</name>
</gene>
<name>A0A1G6MXK0_9FIRM</name>
<protein>
    <recommendedName>
        <fullName evidence="3">Sel1 repeat-containing protein</fullName>
    </recommendedName>
</protein>
<dbReference type="RefSeq" id="WP_093730733.1">
    <property type="nucleotide sequence ID" value="NZ_FMYW01000011.1"/>
</dbReference>
<evidence type="ECO:0000313" key="1">
    <source>
        <dbReference type="EMBL" id="SDC59917.1"/>
    </source>
</evidence>
<accession>A0A1G6MXK0</accession>
<dbReference type="InterPro" id="IPR011990">
    <property type="entry name" value="TPR-like_helical_dom_sf"/>
</dbReference>
<evidence type="ECO:0000313" key="2">
    <source>
        <dbReference type="Proteomes" id="UP000198943"/>
    </source>
</evidence>
<keyword evidence="2" id="KW-1185">Reference proteome</keyword>
<sequence length="150" mass="17509">MEDLNYEETTKSLDELLRSIQRGYVKDTTKDRAPVYYQAPDFSSENPEKDFEEGMRIIGSIDLKDCVLHFEDWPKGKRLLLKAAHNGHVKAQFVLGCMYKIGINYCPDYIMAETWLQEAIQNGLSGKDLNIAKLKLHEVQQQRRARWMRI</sequence>
<dbReference type="EMBL" id="FMYW01000011">
    <property type="protein sequence ID" value="SDC59917.1"/>
    <property type="molecule type" value="Genomic_DNA"/>
</dbReference>